<sequence>MLLVTQALLACVATIVGFYIGLAAGFALCSDLQPCDFDQIQFGRLLGLFGPFSLLVVTTILVKAVPLPKKAVVVIESIAIVVMLLIPLAGWMIVTAAIDQFISG</sequence>
<name>A0A7X5TSV3_9MICO</name>
<keyword evidence="3" id="KW-1185">Reference proteome</keyword>
<dbReference type="EMBL" id="JAAMOX010000001">
    <property type="protein sequence ID" value="NIH53455.1"/>
    <property type="molecule type" value="Genomic_DNA"/>
</dbReference>
<gene>
    <name evidence="2" type="ORF">FHX76_001323</name>
</gene>
<protein>
    <submittedName>
        <fullName evidence="2">Uncharacterized protein</fullName>
    </submittedName>
</protein>
<keyword evidence="1" id="KW-0472">Membrane</keyword>
<comment type="caution">
    <text evidence="2">The sequence shown here is derived from an EMBL/GenBank/DDBJ whole genome shotgun (WGS) entry which is preliminary data.</text>
</comment>
<reference evidence="2 3" key="1">
    <citation type="submission" date="2020-02" db="EMBL/GenBank/DDBJ databases">
        <title>Sequencing the genomes of 1000 actinobacteria strains.</title>
        <authorList>
            <person name="Klenk H.-P."/>
        </authorList>
    </citation>
    <scope>NUCLEOTIDE SEQUENCE [LARGE SCALE GENOMIC DNA]</scope>
    <source>
        <strain evidence="2 3">DSM 27960</strain>
    </source>
</reference>
<dbReference type="AlphaFoldDB" id="A0A7X5TSV3"/>
<dbReference type="RefSeq" id="WP_167149080.1">
    <property type="nucleotide sequence ID" value="NZ_JAAMOX010000001.1"/>
</dbReference>
<keyword evidence="1" id="KW-0812">Transmembrane</keyword>
<accession>A0A7X5TSV3</accession>
<dbReference type="Proteomes" id="UP000541033">
    <property type="component" value="Unassembled WGS sequence"/>
</dbReference>
<feature type="transmembrane region" description="Helical" evidence="1">
    <location>
        <begin position="41"/>
        <end position="62"/>
    </location>
</feature>
<proteinExistence type="predicted"/>
<organism evidence="2 3">
    <name type="scientific">Lysinibacter cavernae</name>
    <dbReference type="NCBI Taxonomy" id="1640652"/>
    <lineage>
        <taxon>Bacteria</taxon>
        <taxon>Bacillati</taxon>
        <taxon>Actinomycetota</taxon>
        <taxon>Actinomycetes</taxon>
        <taxon>Micrococcales</taxon>
        <taxon>Microbacteriaceae</taxon>
        <taxon>Lysinibacter</taxon>
    </lineage>
</organism>
<evidence type="ECO:0000313" key="3">
    <source>
        <dbReference type="Proteomes" id="UP000541033"/>
    </source>
</evidence>
<evidence type="ECO:0000256" key="1">
    <source>
        <dbReference type="SAM" id="Phobius"/>
    </source>
</evidence>
<feature type="transmembrane region" description="Helical" evidence="1">
    <location>
        <begin position="74"/>
        <end position="98"/>
    </location>
</feature>
<keyword evidence="1" id="KW-1133">Transmembrane helix</keyword>
<evidence type="ECO:0000313" key="2">
    <source>
        <dbReference type="EMBL" id="NIH53455.1"/>
    </source>
</evidence>